<name>A0A1T4JV54_9FIRM</name>
<feature type="transmembrane region" description="Helical" evidence="1">
    <location>
        <begin position="220"/>
        <end position="242"/>
    </location>
</feature>
<reference evidence="3" key="1">
    <citation type="submission" date="2017-02" db="EMBL/GenBank/DDBJ databases">
        <authorList>
            <person name="Varghese N."/>
            <person name="Submissions S."/>
        </authorList>
    </citation>
    <scope>NUCLEOTIDE SEQUENCE [LARGE SCALE GENOMIC DNA]</scope>
    <source>
        <strain evidence="3">ATCC 25662</strain>
    </source>
</reference>
<feature type="transmembrane region" description="Helical" evidence="1">
    <location>
        <begin position="100"/>
        <end position="118"/>
    </location>
</feature>
<feature type="transmembrane region" description="Helical" evidence="1">
    <location>
        <begin position="7"/>
        <end position="26"/>
    </location>
</feature>
<keyword evidence="1" id="KW-0812">Transmembrane</keyword>
<protein>
    <recommendedName>
        <fullName evidence="4">Membrane protein 6-pyruvoyl-tetrahydropterin synthase-related domain-containing protein</fullName>
    </recommendedName>
</protein>
<feature type="transmembrane region" description="Helical" evidence="1">
    <location>
        <begin position="124"/>
        <end position="141"/>
    </location>
</feature>
<dbReference type="RefSeq" id="WP_078710571.1">
    <property type="nucleotide sequence ID" value="NZ_FUWY01000001.1"/>
</dbReference>
<organism evidence="2 3">
    <name type="scientific">Anaerorhabdus furcosa</name>
    <dbReference type="NCBI Taxonomy" id="118967"/>
    <lineage>
        <taxon>Bacteria</taxon>
        <taxon>Bacillati</taxon>
        <taxon>Bacillota</taxon>
        <taxon>Erysipelotrichia</taxon>
        <taxon>Erysipelotrichales</taxon>
        <taxon>Erysipelotrichaceae</taxon>
        <taxon>Anaerorhabdus</taxon>
    </lineage>
</organism>
<feature type="transmembrane region" description="Helical" evidence="1">
    <location>
        <begin position="68"/>
        <end position="88"/>
    </location>
</feature>
<feature type="transmembrane region" description="Helical" evidence="1">
    <location>
        <begin position="352"/>
        <end position="369"/>
    </location>
</feature>
<keyword evidence="1" id="KW-0472">Membrane</keyword>
<keyword evidence="3" id="KW-1185">Reference proteome</keyword>
<evidence type="ECO:0000256" key="1">
    <source>
        <dbReference type="SAM" id="Phobius"/>
    </source>
</evidence>
<dbReference type="STRING" id="118967.SAMN02745191_0104"/>
<feature type="transmembrane region" description="Helical" evidence="1">
    <location>
        <begin position="315"/>
        <end position="332"/>
    </location>
</feature>
<dbReference type="EMBL" id="FUWY01000001">
    <property type="protein sequence ID" value="SJZ34046.1"/>
    <property type="molecule type" value="Genomic_DNA"/>
</dbReference>
<feature type="transmembrane region" description="Helical" evidence="1">
    <location>
        <begin position="153"/>
        <end position="171"/>
    </location>
</feature>
<dbReference type="OrthoDB" id="995082at2"/>
<feature type="transmembrane region" description="Helical" evidence="1">
    <location>
        <begin position="535"/>
        <end position="554"/>
    </location>
</feature>
<sequence length="563" mass="64824">MTNKKQTYLFIGFSLLCTLAFAYPYLIKDFLPLEHDTLFHLSRIEGLAQSFKDGELIARIYPYKNLSFGYASPLFYSDFFLIIPAILYNLGLGIASCYKLVILVSTFLSCYFAMRLVFKITNHHYAPYIAGVLYLFNNYRISDVYVRGALGEVMGFIFLPIVLLGIYYVLYDNHKHWKYLVIGFGGLALTHNITFVLACILFIFFILFRLKFLLQNKNRFISILKAATITFLLTAFFTLPMLEQLKSQEMYLNYYTSSSSLTASTLPIWKYFVNTTVFGFGSNDMSKELSMLLNVGYFLMIVPLYYLFKKKKDNPFIMHCTFIGYLLLLLPIDLLPWKYFYMFSLIQFPWRLLMISSLCLMIPASLIPFEFKFNKQITAITVITLLLFEGLWHIQPVLNRDFGITSKTQYSELLDGSIVDPFYSAHYVRVELAGADYLPVNSPDFRQIQAVITDINSNPVSASSSRKGTTLSFNYLTPNQTYILPVTSYKGYQVYSIDPENDTLTKVPTYQADNSFVAFDANDSSSYVLKYVPTFIQYSSLFISCITLLGIILFKLKRTVTKK</sequence>
<dbReference type="AlphaFoldDB" id="A0A1T4JV54"/>
<evidence type="ECO:0008006" key="4">
    <source>
        <dbReference type="Google" id="ProtNLM"/>
    </source>
</evidence>
<feature type="transmembrane region" description="Helical" evidence="1">
    <location>
        <begin position="376"/>
        <end position="394"/>
    </location>
</feature>
<keyword evidence="1" id="KW-1133">Transmembrane helix</keyword>
<feature type="transmembrane region" description="Helical" evidence="1">
    <location>
        <begin position="177"/>
        <end position="208"/>
    </location>
</feature>
<evidence type="ECO:0000313" key="3">
    <source>
        <dbReference type="Proteomes" id="UP000243297"/>
    </source>
</evidence>
<feature type="transmembrane region" description="Helical" evidence="1">
    <location>
        <begin position="289"/>
        <end position="308"/>
    </location>
</feature>
<gene>
    <name evidence="2" type="ORF">SAMN02745191_0104</name>
</gene>
<proteinExistence type="predicted"/>
<dbReference type="Proteomes" id="UP000243297">
    <property type="component" value="Unassembled WGS sequence"/>
</dbReference>
<accession>A0A1T4JV54</accession>
<evidence type="ECO:0000313" key="2">
    <source>
        <dbReference type="EMBL" id="SJZ34046.1"/>
    </source>
</evidence>